<dbReference type="RefSeq" id="WP_160893664.1">
    <property type="nucleotide sequence ID" value="NZ_WUMU01000006.1"/>
</dbReference>
<dbReference type="Pfam" id="PF01266">
    <property type="entry name" value="DAO"/>
    <property type="match status" value="1"/>
</dbReference>
<protein>
    <submittedName>
        <fullName evidence="3">FAD-dependent oxidoreductase</fullName>
    </submittedName>
</protein>
<dbReference type="SUPFAM" id="SSF51905">
    <property type="entry name" value="FAD/NAD(P)-binding domain"/>
    <property type="match status" value="1"/>
</dbReference>
<keyword evidence="4" id="KW-1185">Reference proteome</keyword>
<dbReference type="SUPFAM" id="SSF54373">
    <property type="entry name" value="FAD-linked reductases, C-terminal domain"/>
    <property type="match status" value="1"/>
</dbReference>
<proteinExistence type="predicted"/>
<dbReference type="PANTHER" id="PTHR13847">
    <property type="entry name" value="SARCOSINE DEHYDROGENASE-RELATED"/>
    <property type="match status" value="1"/>
</dbReference>
<dbReference type="InterPro" id="IPR036188">
    <property type="entry name" value="FAD/NAD-bd_sf"/>
</dbReference>
<comment type="caution">
    <text evidence="3">The sequence shown here is derived from an EMBL/GenBank/DDBJ whole genome shotgun (WGS) entry which is preliminary data.</text>
</comment>
<name>A0A6L7G5E9_9RHOB</name>
<evidence type="ECO:0000313" key="4">
    <source>
        <dbReference type="Proteomes" id="UP000477911"/>
    </source>
</evidence>
<dbReference type="Proteomes" id="UP000477911">
    <property type="component" value="Unassembled WGS sequence"/>
</dbReference>
<organism evidence="3 4">
    <name type="scientific">Pseudooceanicola albus</name>
    <dbReference type="NCBI Taxonomy" id="2692189"/>
    <lineage>
        <taxon>Bacteria</taxon>
        <taxon>Pseudomonadati</taxon>
        <taxon>Pseudomonadota</taxon>
        <taxon>Alphaproteobacteria</taxon>
        <taxon>Rhodobacterales</taxon>
        <taxon>Paracoccaceae</taxon>
        <taxon>Pseudooceanicola</taxon>
    </lineage>
</organism>
<evidence type="ECO:0000256" key="1">
    <source>
        <dbReference type="ARBA" id="ARBA00023002"/>
    </source>
</evidence>
<gene>
    <name evidence="3" type="ORF">GR170_08555</name>
</gene>
<accession>A0A6L7G5E9</accession>
<dbReference type="PANTHER" id="PTHR13847:SF289">
    <property type="entry name" value="GLYCINE OXIDASE"/>
    <property type="match status" value="1"/>
</dbReference>
<dbReference type="InterPro" id="IPR006076">
    <property type="entry name" value="FAD-dep_OxRdtase"/>
</dbReference>
<sequence>MEQGSAIPKSHVAVIGGGIIGATTALELVERGHRVTLLEPGTPGGPQAASYGNGAFLSPASVIPMSVPGLWRKVPGFLVDRNGPLSIAPLSLPRLAPWLLRFLLAGCTPARMRRIATALNALICDAPQRHADLAARIGRPDLIRRDGLLYAFPDRDAFAAEAGSWALRRDLGIAWQELDGPALRQLEPGLSPRYGFGVLVPSGGQCTDPGAYTAAIVAHAETLGLTRLTQRATGLEIRAGRIAGLVHEGGTLACDAVVLAAGVRSAMLAKQAGDRVPLEAERGYHVEIDAPTVTIGRPIMPSDGKMANTMVAGRLRASGQVELSSTDAAPNWNRAAVLLKHLKATYPELEIPAEVRRWQGNRPSTPDGLPVIGAASRCAGLIHAFGHGHVGLNAAPATARLVADLLEGRPPEVDPAPYRAARF</sequence>
<dbReference type="Gene3D" id="3.30.9.10">
    <property type="entry name" value="D-Amino Acid Oxidase, subunit A, domain 2"/>
    <property type="match status" value="1"/>
</dbReference>
<dbReference type="GO" id="GO:0005737">
    <property type="term" value="C:cytoplasm"/>
    <property type="evidence" value="ECO:0007669"/>
    <property type="project" value="TreeGrafter"/>
</dbReference>
<dbReference type="EMBL" id="WUMU01000006">
    <property type="protein sequence ID" value="MXN17883.1"/>
    <property type="molecule type" value="Genomic_DNA"/>
</dbReference>
<evidence type="ECO:0000313" key="3">
    <source>
        <dbReference type="EMBL" id="MXN17883.1"/>
    </source>
</evidence>
<dbReference type="Gene3D" id="3.50.50.60">
    <property type="entry name" value="FAD/NAD(P)-binding domain"/>
    <property type="match status" value="2"/>
</dbReference>
<dbReference type="AlphaFoldDB" id="A0A6L7G5E9"/>
<dbReference type="GO" id="GO:0016491">
    <property type="term" value="F:oxidoreductase activity"/>
    <property type="evidence" value="ECO:0007669"/>
    <property type="project" value="UniProtKB-KW"/>
</dbReference>
<evidence type="ECO:0000259" key="2">
    <source>
        <dbReference type="Pfam" id="PF01266"/>
    </source>
</evidence>
<reference evidence="3 4" key="1">
    <citation type="submission" date="2019-12" db="EMBL/GenBank/DDBJ databases">
        <authorList>
            <person name="Li M."/>
        </authorList>
    </citation>
    <scope>NUCLEOTIDE SEQUENCE [LARGE SCALE GENOMIC DNA]</scope>
    <source>
        <strain evidence="3 4">GBMRC 2024</strain>
    </source>
</reference>
<feature type="domain" description="FAD dependent oxidoreductase" evidence="2">
    <location>
        <begin position="11"/>
        <end position="405"/>
    </location>
</feature>
<keyword evidence="1" id="KW-0560">Oxidoreductase</keyword>